<accession>A0A1B7K0C9</accession>
<dbReference type="SUPFAM" id="SSF103642">
    <property type="entry name" value="Sec-C motif"/>
    <property type="match status" value="1"/>
</dbReference>
<dbReference type="OrthoDB" id="212300at2"/>
<reference evidence="1 2" key="1">
    <citation type="submission" date="2016-04" db="EMBL/GenBank/DDBJ databases">
        <title>ATOL: Assembling a taxonomically balanced genome-scale reconstruction of the evolutionary history of the Enterobacteriaceae.</title>
        <authorList>
            <person name="Plunkett G.III."/>
            <person name="Neeno-Eckwall E.C."/>
            <person name="Glasner J.D."/>
            <person name="Perna N.T."/>
        </authorList>
    </citation>
    <scope>NUCLEOTIDE SEQUENCE [LARGE SCALE GENOMIC DNA]</scope>
    <source>
        <strain evidence="1 2">ATCC 35613</strain>
    </source>
</reference>
<comment type="caution">
    <text evidence="1">The sequence shown here is derived from an EMBL/GenBank/DDBJ whole genome shotgun (WGS) entry which is preliminary data.</text>
</comment>
<proteinExistence type="predicted"/>
<dbReference type="RefSeq" id="WP_068442533.1">
    <property type="nucleotide sequence ID" value="NZ_LXEW01000015.1"/>
</dbReference>
<dbReference type="AlphaFoldDB" id="A0A1B7K0C9"/>
<keyword evidence="2" id="KW-1185">Reference proteome</keyword>
<name>A0A1B7K0C9_9GAMM</name>
<dbReference type="InterPro" id="IPR004027">
    <property type="entry name" value="SEC_C_motif"/>
</dbReference>
<sequence>MIDAACFPGSSGSPVFLANIGSYVDNDGEIRVGSRVSLLGVLWGGPVATIEGKIINSEIPSQKNAKFTTSTMLNLGFVIHASEIMGFKDIVDDISKNHFKIVSETTEIDKNEPTRIRRNDPYDCGSGKKYKNCHGNIK</sequence>
<evidence type="ECO:0000313" key="2">
    <source>
        <dbReference type="Proteomes" id="UP000078224"/>
    </source>
</evidence>
<dbReference type="PATRIC" id="fig|1354272.4.peg.839"/>
<dbReference type="Pfam" id="PF02810">
    <property type="entry name" value="SEC-C"/>
    <property type="match status" value="1"/>
</dbReference>
<gene>
    <name evidence="1" type="ORF">M998_0814</name>
</gene>
<dbReference type="Gene3D" id="3.10.450.50">
    <property type="match status" value="1"/>
</dbReference>
<protein>
    <submittedName>
        <fullName evidence="1">SEC-C motif protein</fullName>
    </submittedName>
</protein>
<dbReference type="EMBL" id="LXEW01000015">
    <property type="protein sequence ID" value="OAT53565.1"/>
    <property type="molecule type" value="Genomic_DNA"/>
</dbReference>
<dbReference type="Proteomes" id="UP000078224">
    <property type="component" value="Unassembled WGS sequence"/>
</dbReference>
<evidence type="ECO:0000313" key="1">
    <source>
        <dbReference type="EMBL" id="OAT53565.1"/>
    </source>
</evidence>
<organism evidence="1 2">
    <name type="scientific">Providencia heimbachae ATCC 35613</name>
    <dbReference type="NCBI Taxonomy" id="1354272"/>
    <lineage>
        <taxon>Bacteria</taxon>
        <taxon>Pseudomonadati</taxon>
        <taxon>Pseudomonadota</taxon>
        <taxon>Gammaproteobacteria</taxon>
        <taxon>Enterobacterales</taxon>
        <taxon>Morganellaceae</taxon>
        <taxon>Providencia</taxon>
    </lineage>
</organism>